<dbReference type="AlphaFoldDB" id="A0A328DVD2"/>
<evidence type="ECO:0000259" key="5">
    <source>
        <dbReference type="Pfam" id="PF00234"/>
    </source>
</evidence>
<evidence type="ECO:0000256" key="1">
    <source>
        <dbReference type="ARBA" id="ARBA00009748"/>
    </source>
</evidence>
<comment type="caution">
    <text evidence="6">The sequence shown here is derived from an EMBL/GenBank/DDBJ whole genome shotgun (WGS) entry which is preliminary data.</text>
</comment>
<dbReference type="EMBL" id="NQVE01000092">
    <property type="protein sequence ID" value="RAL49160.1"/>
    <property type="molecule type" value="Genomic_DNA"/>
</dbReference>
<protein>
    <recommendedName>
        <fullName evidence="5">Bifunctional inhibitor/plant lipid transfer protein/seed storage helical domain-containing protein</fullName>
    </recommendedName>
</protein>
<dbReference type="SUPFAM" id="SSF47699">
    <property type="entry name" value="Bifunctional inhibitor/lipid-transfer protein/seed storage 2S albumin"/>
    <property type="match status" value="1"/>
</dbReference>
<dbReference type="Gene3D" id="1.10.110.10">
    <property type="entry name" value="Plant lipid-transfer and hydrophobic proteins"/>
    <property type="match status" value="1"/>
</dbReference>
<comment type="similarity">
    <text evidence="1">Belongs to the plant LTP family.</text>
</comment>
<gene>
    <name evidence="6" type="ORF">DM860_017190</name>
</gene>
<feature type="signal peptide" evidence="4">
    <location>
        <begin position="1"/>
        <end position="31"/>
    </location>
</feature>
<dbReference type="InterPro" id="IPR000528">
    <property type="entry name" value="Plant_nsLTP"/>
</dbReference>
<name>A0A328DVD2_9ASTE</name>
<feature type="chain" id="PRO_5016352677" description="Bifunctional inhibitor/plant lipid transfer protein/seed storage helical domain-containing protein" evidence="4">
    <location>
        <begin position="32"/>
        <end position="161"/>
    </location>
</feature>
<keyword evidence="7" id="KW-1185">Reference proteome</keyword>
<organism evidence="6 7">
    <name type="scientific">Cuscuta australis</name>
    <dbReference type="NCBI Taxonomy" id="267555"/>
    <lineage>
        <taxon>Eukaryota</taxon>
        <taxon>Viridiplantae</taxon>
        <taxon>Streptophyta</taxon>
        <taxon>Embryophyta</taxon>
        <taxon>Tracheophyta</taxon>
        <taxon>Spermatophyta</taxon>
        <taxon>Magnoliopsida</taxon>
        <taxon>eudicotyledons</taxon>
        <taxon>Gunneridae</taxon>
        <taxon>Pentapetalae</taxon>
        <taxon>asterids</taxon>
        <taxon>lamiids</taxon>
        <taxon>Solanales</taxon>
        <taxon>Convolvulaceae</taxon>
        <taxon>Cuscuteae</taxon>
        <taxon>Cuscuta</taxon>
        <taxon>Cuscuta subgen. Grammica</taxon>
        <taxon>Cuscuta sect. Cleistogrammica</taxon>
    </lineage>
</organism>
<feature type="domain" description="Bifunctional inhibitor/plant lipid transfer protein/seed storage helical" evidence="5">
    <location>
        <begin position="34"/>
        <end position="111"/>
    </location>
</feature>
<accession>A0A328DVD2</accession>
<evidence type="ECO:0000313" key="6">
    <source>
        <dbReference type="EMBL" id="RAL49160.1"/>
    </source>
</evidence>
<dbReference type="PANTHER" id="PTHR33076">
    <property type="entry name" value="NON-SPECIFIC LIPID-TRANSFER PROTEIN 2-RELATED"/>
    <property type="match status" value="1"/>
</dbReference>
<keyword evidence="4" id="KW-0732">Signal</keyword>
<dbReference type="Proteomes" id="UP000249390">
    <property type="component" value="Unassembled WGS sequence"/>
</dbReference>
<proteinExistence type="inferred from homology"/>
<reference evidence="6 7" key="1">
    <citation type="submission" date="2018-06" db="EMBL/GenBank/DDBJ databases">
        <title>The Genome of Cuscuta australis (Dodder) Provides Insight into the Evolution of Plant Parasitism.</title>
        <authorList>
            <person name="Liu H."/>
        </authorList>
    </citation>
    <scope>NUCLEOTIDE SEQUENCE [LARGE SCALE GENOMIC DNA]</scope>
    <source>
        <strain evidence="7">cv. Yunnan</strain>
        <tissue evidence="6">Vines</tissue>
    </source>
</reference>
<dbReference type="InterPro" id="IPR036312">
    <property type="entry name" value="Bifun_inhib/LTP/seed_sf"/>
</dbReference>
<evidence type="ECO:0000256" key="4">
    <source>
        <dbReference type="SAM" id="SignalP"/>
    </source>
</evidence>
<evidence type="ECO:0000256" key="3">
    <source>
        <dbReference type="ARBA" id="ARBA00023121"/>
    </source>
</evidence>
<keyword evidence="3" id="KW-0446">Lipid-binding</keyword>
<dbReference type="GO" id="GO:0006869">
    <property type="term" value="P:lipid transport"/>
    <property type="evidence" value="ECO:0007669"/>
    <property type="project" value="InterPro"/>
</dbReference>
<keyword evidence="2" id="KW-0813">Transport</keyword>
<sequence length="161" mass="17288">MGKKLITTRRGWAAAAVAVVVLAVAATVAKGNDCTDVPNYMFNCVGYLYNGDDKPSGSCCKGFKSMAEKAKSATGESARLCGCLWTWITLPGTADWNKAKQLPAKCKAGINFPIDSSRHHVVNWSIDGRAPCLGARRLDTGSWQAGEPRRSSGTKSIHRKL</sequence>
<dbReference type="InterPro" id="IPR016140">
    <property type="entry name" value="Bifunc_inhib/LTP/seed_store"/>
</dbReference>
<dbReference type="PRINTS" id="PR00382">
    <property type="entry name" value="LIPIDTRNSFER"/>
</dbReference>
<dbReference type="Pfam" id="PF00234">
    <property type="entry name" value="Tryp_alpha_amyl"/>
    <property type="match status" value="1"/>
</dbReference>
<evidence type="ECO:0000256" key="2">
    <source>
        <dbReference type="ARBA" id="ARBA00022448"/>
    </source>
</evidence>
<dbReference type="GO" id="GO:0008289">
    <property type="term" value="F:lipid binding"/>
    <property type="evidence" value="ECO:0007669"/>
    <property type="project" value="UniProtKB-KW"/>
</dbReference>
<evidence type="ECO:0000313" key="7">
    <source>
        <dbReference type="Proteomes" id="UP000249390"/>
    </source>
</evidence>